<comment type="caution">
    <text evidence="2">The sequence shown here is derived from an EMBL/GenBank/DDBJ whole genome shotgun (WGS) entry which is preliminary data.</text>
</comment>
<dbReference type="Proteomes" id="UP000740557">
    <property type="component" value="Unassembled WGS sequence"/>
</dbReference>
<evidence type="ECO:0000313" key="3">
    <source>
        <dbReference type="Proteomes" id="UP000740557"/>
    </source>
</evidence>
<gene>
    <name evidence="2" type="ORF">KC980_04380</name>
</gene>
<proteinExistence type="predicted"/>
<evidence type="ECO:0000256" key="1">
    <source>
        <dbReference type="SAM" id="Phobius"/>
    </source>
</evidence>
<feature type="transmembrane region" description="Helical" evidence="1">
    <location>
        <begin position="340"/>
        <end position="362"/>
    </location>
</feature>
<feature type="transmembrane region" description="Helical" evidence="1">
    <location>
        <begin position="195"/>
        <end position="217"/>
    </location>
</feature>
<organism evidence="2 3">
    <name type="scientific">candidate division WWE3 bacterium</name>
    <dbReference type="NCBI Taxonomy" id="2053526"/>
    <lineage>
        <taxon>Bacteria</taxon>
        <taxon>Katanobacteria</taxon>
    </lineage>
</organism>
<keyword evidence="1" id="KW-0812">Transmembrane</keyword>
<keyword evidence="1" id="KW-0472">Membrane</keyword>
<keyword evidence="1" id="KW-1133">Transmembrane helix</keyword>
<reference evidence="2" key="1">
    <citation type="submission" date="2020-04" db="EMBL/GenBank/DDBJ databases">
        <authorList>
            <person name="Zhang T."/>
        </authorList>
    </citation>
    <scope>NUCLEOTIDE SEQUENCE</scope>
    <source>
        <strain evidence="2">HKST-UBA79</strain>
    </source>
</reference>
<dbReference type="EMBL" id="JAGQNX010000145">
    <property type="protein sequence ID" value="MCA9308725.1"/>
    <property type="molecule type" value="Genomic_DNA"/>
</dbReference>
<feature type="transmembrane region" description="Helical" evidence="1">
    <location>
        <begin position="382"/>
        <end position="400"/>
    </location>
</feature>
<feature type="transmembrane region" description="Helical" evidence="1">
    <location>
        <begin position="300"/>
        <end position="319"/>
    </location>
</feature>
<feature type="non-terminal residue" evidence="2">
    <location>
        <position position="1"/>
    </location>
</feature>
<protein>
    <submittedName>
        <fullName evidence="2">Uncharacterized protein</fullName>
    </submittedName>
</protein>
<feature type="transmembrane region" description="Helical" evidence="1">
    <location>
        <begin position="158"/>
        <end position="175"/>
    </location>
</feature>
<dbReference type="AlphaFoldDB" id="A0A955ECC3"/>
<evidence type="ECO:0000313" key="2">
    <source>
        <dbReference type="EMBL" id="MCA9308725.1"/>
    </source>
</evidence>
<reference evidence="2" key="2">
    <citation type="journal article" date="2021" name="Microbiome">
        <title>Successional dynamics and alternative stable states in a saline activated sludge microbial community over 9 years.</title>
        <authorList>
            <person name="Wang Y."/>
            <person name="Ye J."/>
            <person name="Ju F."/>
            <person name="Liu L."/>
            <person name="Boyd J.A."/>
            <person name="Deng Y."/>
            <person name="Parks D.H."/>
            <person name="Jiang X."/>
            <person name="Yin X."/>
            <person name="Woodcroft B.J."/>
            <person name="Tyson G.W."/>
            <person name="Hugenholtz P."/>
            <person name="Polz M.F."/>
            <person name="Zhang T."/>
        </authorList>
    </citation>
    <scope>NUCLEOTIDE SEQUENCE</scope>
    <source>
        <strain evidence="2">HKST-UBA79</strain>
    </source>
</reference>
<name>A0A955ECC3_UNCKA</name>
<accession>A0A955ECC3</accession>
<feature type="transmembrane region" description="Helical" evidence="1">
    <location>
        <begin position="271"/>
        <end position="294"/>
    </location>
</feature>
<sequence length="414" mass="45021">AFAAETPPDVCAQTKEERRKTPFQNIQEENPGIDIARTGASVDYSSTSATIGSWMCGASVESCIELGCDNINELSAGRFPDAERMAAKGLKNRGLALMGYRLAEAVDRKDAIPVSYAYWYNDVVGKVPYVGQRALAQTDYKIFGAELVYTLWVQIRNIAYGLLSVGLIVTGVMIMTRRQLPTKTAVTAQYALPRLVLGVVLITFSYFIGATAVAMIAPLKSAASWILINTGHETGAIFTIDDFNLSNGMNITSAFFTQFFTVSPRSAIASLWLTSSTLVVAGIVALCYLIFYMIAVARTFLVQLQIMGSIVMAPLTFAWGTIPGNEKVITDWFKLLGARVLAIPAMFFVLSISNFLVLVAFTKGLSTLGTVNYEVGEGLKEIAAIWMVPFIAVSIMIGALRIPKKLENSFLGKK</sequence>